<dbReference type="SUPFAM" id="SSF51556">
    <property type="entry name" value="Metallo-dependent hydrolases"/>
    <property type="match status" value="1"/>
</dbReference>
<dbReference type="Pfam" id="PF04909">
    <property type="entry name" value="Amidohydro_2"/>
    <property type="match status" value="1"/>
</dbReference>
<name>A0A5M7AXA1_9FLAO</name>
<dbReference type="InterPro" id="IPR052350">
    <property type="entry name" value="Metallo-dep_Lactonases"/>
</dbReference>
<comment type="similarity">
    <text evidence="1">Belongs to the metallo-dependent hydrolases superfamily.</text>
</comment>
<evidence type="ECO:0000259" key="2">
    <source>
        <dbReference type="Pfam" id="PF04909"/>
    </source>
</evidence>
<reference evidence="3" key="3">
    <citation type="submission" date="2019-09" db="EMBL/GenBank/DDBJ databases">
        <authorList>
            <person name="Zhang D.-C."/>
        </authorList>
    </citation>
    <scope>NUCLEOTIDE SEQUENCE</scope>
    <source>
        <strain evidence="3">RU-4-M-4</strain>
    </source>
</reference>
<dbReference type="AlphaFoldDB" id="A0A5M7AXA1"/>
<organism evidence="3 6">
    <name type="scientific">Algibacter amylolyticus</name>
    <dbReference type="NCBI Taxonomy" id="1608400"/>
    <lineage>
        <taxon>Bacteria</taxon>
        <taxon>Pseudomonadati</taxon>
        <taxon>Bacteroidota</taxon>
        <taxon>Flavobacteriia</taxon>
        <taxon>Flavobacteriales</taxon>
        <taxon>Flavobacteriaceae</taxon>
        <taxon>Algibacter</taxon>
    </lineage>
</organism>
<gene>
    <name evidence="3" type="ORF">F2B50_15390</name>
    <name evidence="4" type="ORF">FPF71_15390</name>
</gene>
<protein>
    <submittedName>
        <fullName evidence="3">Amidohydrolase family protein</fullName>
    </submittedName>
</protein>
<evidence type="ECO:0000313" key="4">
    <source>
        <dbReference type="EMBL" id="TSJ73173.1"/>
    </source>
</evidence>
<reference evidence="3 6" key="1">
    <citation type="journal article" date="2015" name="Int. J. Syst. Evol. Microbiol.">
        <title>Algibacter amylolyticus sp. nov., isolated from intertidal sediment.</title>
        <authorList>
            <person name="Zhang D.C."/>
            <person name="Wu J."/>
            <person name="Neuner K."/>
            <person name="Yao J."/>
            <person name="Margesin R."/>
        </authorList>
    </citation>
    <scope>NUCLEOTIDE SEQUENCE [LARGE SCALE GENOMIC DNA]</scope>
    <source>
        <strain evidence="3 6">RU-4-M-4</strain>
    </source>
</reference>
<evidence type="ECO:0000256" key="1">
    <source>
        <dbReference type="ARBA" id="ARBA00038310"/>
    </source>
</evidence>
<dbReference type="InterPro" id="IPR032466">
    <property type="entry name" value="Metal_Hydrolase"/>
</dbReference>
<dbReference type="PANTHER" id="PTHR43569:SF2">
    <property type="entry name" value="AMIDOHYDROLASE-RELATED DOMAIN-CONTAINING PROTEIN"/>
    <property type="match status" value="1"/>
</dbReference>
<accession>A0A5M7AXA1</accession>
<evidence type="ECO:0000313" key="6">
    <source>
        <dbReference type="Proteomes" id="UP000322315"/>
    </source>
</evidence>
<sequence>MIIDSHQHFWIYDAVRDSWIDETMSVIRKDFLPKDLKPILDANHVEGCIAVQADQSEKETEFLLQCAEQNPFIKGVVGWVDLCDDNVEARLSHFSKNKNLKGIRHIVQAEKDDFVLGEDFQRGISKLSTFNLVYDILVFPSQLENAIKLVEKFPDQKFVLDHIAKPQISEGLNEKWVKNIKQLAAYKNVACKISGMVTETENFNWTPDQFTPFLDSIVNAFGTDRIMFGSDWPVCLLAGEYKSVLQLIENYFIDFSNEDKKLIMGRNAIKYYNL</sequence>
<dbReference type="Proteomes" id="UP000315145">
    <property type="component" value="Unassembled WGS sequence"/>
</dbReference>
<proteinExistence type="inferred from homology"/>
<evidence type="ECO:0000313" key="3">
    <source>
        <dbReference type="EMBL" id="KAA5821889.1"/>
    </source>
</evidence>
<dbReference type="InterPro" id="IPR006680">
    <property type="entry name" value="Amidohydro-rel"/>
</dbReference>
<dbReference type="RefSeq" id="WP_144117821.1">
    <property type="nucleotide sequence ID" value="NZ_JACHGE010000008.1"/>
</dbReference>
<reference evidence="4 5" key="2">
    <citation type="submission" date="2019-07" db="EMBL/GenBank/DDBJ databases">
        <title>Algibacter marinivivus sp. nov., isolated from the surface of a marine red alga.</title>
        <authorList>
            <person name="Zhong X."/>
            <person name="Xu W."/>
            <person name="Zhang Y."/>
            <person name="Zhang Q."/>
            <person name="Du Z."/>
        </authorList>
    </citation>
    <scope>NUCLEOTIDE SEQUENCE [LARGE SCALE GENOMIC DNA]</scope>
    <source>
        <strain evidence="4 5">RU-4-M-4</strain>
    </source>
</reference>
<dbReference type="EMBL" id="VWRS01000010">
    <property type="protein sequence ID" value="KAA5821889.1"/>
    <property type="molecule type" value="Genomic_DNA"/>
</dbReference>
<dbReference type="OrthoDB" id="5450317at2"/>
<dbReference type="GO" id="GO:0016787">
    <property type="term" value="F:hydrolase activity"/>
    <property type="evidence" value="ECO:0007669"/>
    <property type="project" value="UniProtKB-KW"/>
</dbReference>
<evidence type="ECO:0000313" key="5">
    <source>
        <dbReference type="Proteomes" id="UP000315145"/>
    </source>
</evidence>
<keyword evidence="3" id="KW-0378">Hydrolase</keyword>
<keyword evidence="5" id="KW-1185">Reference proteome</keyword>
<comment type="caution">
    <text evidence="3">The sequence shown here is derived from an EMBL/GenBank/DDBJ whole genome shotgun (WGS) entry which is preliminary data.</text>
</comment>
<dbReference type="PANTHER" id="PTHR43569">
    <property type="entry name" value="AMIDOHYDROLASE"/>
    <property type="match status" value="1"/>
</dbReference>
<feature type="domain" description="Amidohydrolase-related" evidence="2">
    <location>
        <begin position="3"/>
        <end position="274"/>
    </location>
</feature>
<dbReference type="EMBL" id="VMBF01000010">
    <property type="protein sequence ID" value="TSJ73173.1"/>
    <property type="molecule type" value="Genomic_DNA"/>
</dbReference>
<dbReference type="Gene3D" id="3.20.20.140">
    <property type="entry name" value="Metal-dependent hydrolases"/>
    <property type="match status" value="1"/>
</dbReference>
<dbReference type="Proteomes" id="UP000322315">
    <property type="component" value="Unassembled WGS sequence"/>
</dbReference>